<proteinExistence type="inferred from homology"/>
<gene>
    <name evidence="11" type="ORF">SD70_18470</name>
</gene>
<evidence type="ECO:0000256" key="1">
    <source>
        <dbReference type="ARBA" id="ARBA00004429"/>
    </source>
</evidence>
<evidence type="ECO:0000313" key="11">
    <source>
        <dbReference type="EMBL" id="KIL39641.1"/>
    </source>
</evidence>
<accession>A0ABR5AF04</accession>
<keyword evidence="7 9" id="KW-0472">Membrane</keyword>
<keyword evidence="12" id="KW-1185">Reference proteome</keyword>
<evidence type="ECO:0000256" key="4">
    <source>
        <dbReference type="ARBA" id="ARBA00022519"/>
    </source>
</evidence>
<evidence type="ECO:0000256" key="9">
    <source>
        <dbReference type="SAM" id="Phobius"/>
    </source>
</evidence>
<evidence type="ECO:0000256" key="3">
    <source>
        <dbReference type="ARBA" id="ARBA00022475"/>
    </source>
</evidence>
<comment type="subcellular location">
    <subcellularLocation>
        <location evidence="1">Cell inner membrane</location>
        <topology evidence="1">Multi-pass membrane protein</topology>
    </subcellularLocation>
</comment>
<evidence type="ECO:0000313" key="12">
    <source>
        <dbReference type="Proteomes" id="UP000031967"/>
    </source>
</evidence>
<feature type="domain" description="Tripartite ATP-independent periplasmic transporters DctQ component" evidence="10">
    <location>
        <begin position="37"/>
        <end position="166"/>
    </location>
</feature>
<evidence type="ECO:0000256" key="5">
    <source>
        <dbReference type="ARBA" id="ARBA00022692"/>
    </source>
</evidence>
<feature type="transmembrane region" description="Helical" evidence="9">
    <location>
        <begin position="97"/>
        <end position="119"/>
    </location>
</feature>
<dbReference type="Pfam" id="PF04290">
    <property type="entry name" value="DctQ"/>
    <property type="match status" value="1"/>
</dbReference>
<sequence length="178" mass="19704">MMANDRPAERGLLFIITNPLDKLLVWVSIAVGAILAVNMIVAVFFRYVLSSPIVWADELSLYLFCWATFLGASLAVKRSDMAAVTFVLSRLPFKGRVLGSIFIQLSILFFAVVIGYYSFIWVVSPSVMNQISPALSVKLWKLYVIVPFSMLCMALFSIENTLGLVRSLLRTGKGGAPE</sequence>
<keyword evidence="2" id="KW-0813">Transport</keyword>
<keyword evidence="6 9" id="KW-1133">Transmembrane helix</keyword>
<dbReference type="InterPro" id="IPR007387">
    <property type="entry name" value="TRAP_DctQ"/>
</dbReference>
<evidence type="ECO:0000256" key="6">
    <source>
        <dbReference type="ARBA" id="ARBA00022989"/>
    </source>
</evidence>
<reference evidence="11 12" key="1">
    <citation type="submission" date="2014-12" db="EMBL/GenBank/DDBJ databases">
        <title>Draft genome sequence of Paenibacillus kamchatkensis strain B-2647.</title>
        <authorList>
            <person name="Karlyshev A.V."/>
            <person name="Kudryashova E.B."/>
        </authorList>
    </citation>
    <scope>NUCLEOTIDE SEQUENCE [LARGE SCALE GENOMIC DNA]</scope>
    <source>
        <strain evidence="11 12">VKM B-2647</strain>
    </source>
</reference>
<evidence type="ECO:0000256" key="2">
    <source>
        <dbReference type="ARBA" id="ARBA00022448"/>
    </source>
</evidence>
<organism evidence="11 12">
    <name type="scientific">Gordoniibacillus kamchatkensis</name>
    <dbReference type="NCBI Taxonomy" id="1590651"/>
    <lineage>
        <taxon>Bacteria</taxon>
        <taxon>Bacillati</taxon>
        <taxon>Bacillota</taxon>
        <taxon>Bacilli</taxon>
        <taxon>Bacillales</taxon>
        <taxon>Paenibacillaceae</taxon>
        <taxon>Gordoniibacillus</taxon>
    </lineage>
</organism>
<name>A0ABR5AF04_9BACL</name>
<feature type="transmembrane region" description="Helical" evidence="9">
    <location>
        <begin position="23"/>
        <end position="47"/>
    </location>
</feature>
<evidence type="ECO:0000256" key="8">
    <source>
        <dbReference type="ARBA" id="ARBA00038436"/>
    </source>
</evidence>
<dbReference type="PANTHER" id="PTHR35011">
    <property type="entry name" value="2,3-DIKETO-L-GULONATE TRAP TRANSPORTER SMALL PERMEASE PROTEIN YIAM"/>
    <property type="match status" value="1"/>
</dbReference>
<protein>
    <recommendedName>
        <fullName evidence="10">Tripartite ATP-independent periplasmic transporters DctQ component domain-containing protein</fullName>
    </recommendedName>
</protein>
<dbReference type="EMBL" id="JXAK01000033">
    <property type="protein sequence ID" value="KIL39641.1"/>
    <property type="molecule type" value="Genomic_DNA"/>
</dbReference>
<dbReference type="Proteomes" id="UP000031967">
    <property type="component" value="Unassembled WGS sequence"/>
</dbReference>
<dbReference type="PANTHER" id="PTHR35011:SF2">
    <property type="entry name" value="2,3-DIKETO-L-GULONATE TRAP TRANSPORTER SMALL PERMEASE PROTEIN YIAM"/>
    <property type="match status" value="1"/>
</dbReference>
<keyword evidence="5 9" id="KW-0812">Transmembrane</keyword>
<feature type="transmembrane region" description="Helical" evidence="9">
    <location>
        <begin position="139"/>
        <end position="158"/>
    </location>
</feature>
<evidence type="ECO:0000259" key="10">
    <source>
        <dbReference type="Pfam" id="PF04290"/>
    </source>
</evidence>
<feature type="transmembrane region" description="Helical" evidence="9">
    <location>
        <begin position="59"/>
        <end position="76"/>
    </location>
</feature>
<dbReference type="InterPro" id="IPR055348">
    <property type="entry name" value="DctQ"/>
</dbReference>
<keyword evidence="3" id="KW-1003">Cell membrane</keyword>
<comment type="similarity">
    <text evidence="8">Belongs to the TRAP transporter small permease family.</text>
</comment>
<dbReference type="RefSeq" id="WP_041049010.1">
    <property type="nucleotide sequence ID" value="NZ_JXAK01000033.1"/>
</dbReference>
<keyword evidence="4" id="KW-0997">Cell inner membrane</keyword>
<comment type="caution">
    <text evidence="11">The sequence shown here is derived from an EMBL/GenBank/DDBJ whole genome shotgun (WGS) entry which is preliminary data.</text>
</comment>
<evidence type="ECO:0000256" key="7">
    <source>
        <dbReference type="ARBA" id="ARBA00023136"/>
    </source>
</evidence>